<reference evidence="1 2" key="1">
    <citation type="submission" date="2020-04" db="EMBL/GenBank/DDBJ databases">
        <title>Perkinsus olseni comparative genomics.</title>
        <authorList>
            <person name="Bogema D.R."/>
        </authorList>
    </citation>
    <scope>NUCLEOTIDE SEQUENCE [LARGE SCALE GENOMIC DNA]</scope>
    <source>
        <strain evidence="1">ATCC PRA-205</strain>
    </source>
</reference>
<proteinExistence type="predicted"/>
<dbReference type="AlphaFoldDB" id="A0A7J6QGD6"/>
<protein>
    <submittedName>
        <fullName evidence="1">Uncharacterized protein</fullName>
    </submittedName>
</protein>
<sequence length="75" mass="8588">ARSSSNAAASRCCESVRPNRSSYRPSYVHLLNIFRYRREDLASFLPVRCFVIFKSAVRTHCYSLGTIKPKCAERS</sequence>
<evidence type="ECO:0000313" key="1">
    <source>
        <dbReference type="EMBL" id="KAF4707363.1"/>
    </source>
</evidence>
<dbReference type="Proteomes" id="UP000574390">
    <property type="component" value="Unassembled WGS sequence"/>
</dbReference>
<feature type="non-terminal residue" evidence="1">
    <location>
        <position position="1"/>
    </location>
</feature>
<name>A0A7J6QGD6_PEROL</name>
<dbReference type="EMBL" id="JABANM010029797">
    <property type="protein sequence ID" value="KAF4707363.1"/>
    <property type="molecule type" value="Genomic_DNA"/>
</dbReference>
<evidence type="ECO:0000313" key="2">
    <source>
        <dbReference type="Proteomes" id="UP000574390"/>
    </source>
</evidence>
<comment type="caution">
    <text evidence="1">The sequence shown here is derived from an EMBL/GenBank/DDBJ whole genome shotgun (WGS) entry which is preliminary data.</text>
</comment>
<accession>A0A7J6QGD6</accession>
<feature type="non-terminal residue" evidence="1">
    <location>
        <position position="75"/>
    </location>
</feature>
<gene>
    <name evidence="1" type="ORF">FOZ62_017510</name>
</gene>
<organism evidence="1 2">
    <name type="scientific">Perkinsus olseni</name>
    <name type="common">Perkinsus atlanticus</name>
    <dbReference type="NCBI Taxonomy" id="32597"/>
    <lineage>
        <taxon>Eukaryota</taxon>
        <taxon>Sar</taxon>
        <taxon>Alveolata</taxon>
        <taxon>Perkinsozoa</taxon>
        <taxon>Perkinsea</taxon>
        <taxon>Perkinsida</taxon>
        <taxon>Perkinsidae</taxon>
        <taxon>Perkinsus</taxon>
    </lineage>
</organism>